<dbReference type="PROSITE" id="PS00518">
    <property type="entry name" value="ZF_RING_1"/>
    <property type="match status" value="1"/>
</dbReference>
<evidence type="ECO:0000259" key="5">
    <source>
        <dbReference type="PROSITE" id="PS50089"/>
    </source>
</evidence>
<feature type="domain" description="RING-type" evidence="5">
    <location>
        <begin position="92"/>
        <end position="150"/>
    </location>
</feature>
<sequence>MSCLPLERASGRAGPVHVYSTGVHAIRVSAGDVVGNGAGHAGHAVAGRFERFRSVCARLGREGGEGRWDGEEIFNGDQVLTDSTPALEDFTCAICLSLYYEPTLLPSCHHRFCRTCIEQLPIYDPKTSSTPILPLLLDSADPQKSCPLCRTPFHPSSCVEDTALINFLKLYFPREMNGLRKERGSEQNKERIKKWIKNSAMAGAPALLMMAGAPVIYNVDHGGAWDVAGGREAEDERPSGFEMMSYVAWL</sequence>
<organism evidence="6 7">
    <name type="scientific">Jimgerdemannia flammicorona</name>
    <dbReference type="NCBI Taxonomy" id="994334"/>
    <lineage>
        <taxon>Eukaryota</taxon>
        <taxon>Fungi</taxon>
        <taxon>Fungi incertae sedis</taxon>
        <taxon>Mucoromycota</taxon>
        <taxon>Mucoromycotina</taxon>
        <taxon>Endogonomycetes</taxon>
        <taxon>Endogonales</taxon>
        <taxon>Endogonaceae</taxon>
        <taxon>Jimgerdemannia</taxon>
    </lineage>
</organism>
<gene>
    <name evidence="6" type="ORF">BC938DRAFT_477025</name>
</gene>
<evidence type="ECO:0000313" key="7">
    <source>
        <dbReference type="Proteomes" id="UP000274822"/>
    </source>
</evidence>
<dbReference type="GO" id="GO:0008270">
    <property type="term" value="F:zinc ion binding"/>
    <property type="evidence" value="ECO:0007669"/>
    <property type="project" value="UniProtKB-KW"/>
</dbReference>
<dbReference type="EMBL" id="RBNJ01002584">
    <property type="protein sequence ID" value="RUS31805.1"/>
    <property type="molecule type" value="Genomic_DNA"/>
</dbReference>
<dbReference type="SMART" id="SM00184">
    <property type="entry name" value="RING"/>
    <property type="match status" value="1"/>
</dbReference>
<comment type="caution">
    <text evidence="6">The sequence shown here is derived from an EMBL/GenBank/DDBJ whole genome shotgun (WGS) entry which is preliminary data.</text>
</comment>
<proteinExistence type="predicted"/>
<dbReference type="PANTHER" id="PTHR23327">
    <property type="entry name" value="RING FINGER PROTEIN 127"/>
    <property type="match status" value="1"/>
</dbReference>
<dbReference type="AlphaFoldDB" id="A0A433QPU5"/>
<dbReference type="SUPFAM" id="SSF57850">
    <property type="entry name" value="RING/U-box"/>
    <property type="match status" value="1"/>
</dbReference>
<evidence type="ECO:0000256" key="3">
    <source>
        <dbReference type="ARBA" id="ARBA00022833"/>
    </source>
</evidence>
<reference evidence="6 7" key="1">
    <citation type="journal article" date="2018" name="New Phytol.">
        <title>Phylogenomics of Endogonaceae and evolution of mycorrhizas within Mucoromycota.</title>
        <authorList>
            <person name="Chang Y."/>
            <person name="Desiro A."/>
            <person name="Na H."/>
            <person name="Sandor L."/>
            <person name="Lipzen A."/>
            <person name="Clum A."/>
            <person name="Barry K."/>
            <person name="Grigoriev I.V."/>
            <person name="Martin F.M."/>
            <person name="Stajich J.E."/>
            <person name="Smith M.E."/>
            <person name="Bonito G."/>
            <person name="Spatafora J.W."/>
        </authorList>
    </citation>
    <scope>NUCLEOTIDE SEQUENCE [LARGE SCALE GENOMIC DNA]</scope>
    <source>
        <strain evidence="6 7">AD002</strain>
    </source>
</reference>
<dbReference type="InterPro" id="IPR018957">
    <property type="entry name" value="Znf_C3HC4_RING-type"/>
</dbReference>
<evidence type="ECO:0000256" key="4">
    <source>
        <dbReference type="PROSITE-ProRule" id="PRU00175"/>
    </source>
</evidence>
<dbReference type="Proteomes" id="UP000274822">
    <property type="component" value="Unassembled WGS sequence"/>
</dbReference>
<dbReference type="Gene3D" id="3.30.40.10">
    <property type="entry name" value="Zinc/RING finger domain, C3HC4 (zinc finger)"/>
    <property type="match status" value="1"/>
</dbReference>
<dbReference type="PROSITE" id="PS50089">
    <property type="entry name" value="ZF_RING_2"/>
    <property type="match status" value="1"/>
</dbReference>
<keyword evidence="2 4" id="KW-0863">Zinc-finger</keyword>
<dbReference type="InterPro" id="IPR013083">
    <property type="entry name" value="Znf_RING/FYVE/PHD"/>
</dbReference>
<dbReference type="InterPro" id="IPR017907">
    <property type="entry name" value="Znf_RING_CS"/>
</dbReference>
<keyword evidence="7" id="KW-1185">Reference proteome</keyword>
<evidence type="ECO:0000313" key="6">
    <source>
        <dbReference type="EMBL" id="RUS31805.1"/>
    </source>
</evidence>
<keyword evidence="3" id="KW-0862">Zinc</keyword>
<accession>A0A433QPU5</accession>
<protein>
    <recommendedName>
        <fullName evidence="5">RING-type domain-containing protein</fullName>
    </recommendedName>
</protein>
<dbReference type="Pfam" id="PF00097">
    <property type="entry name" value="zf-C3HC4"/>
    <property type="match status" value="1"/>
</dbReference>
<evidence type="ECO:0000256" key="2">
    <source>
        <dbReference type="ARBA" id="ARBA00022771"/>
    </source>
</evidence>
<evidence type="ECO:0000256" key="1">
    <source>
        <dbReference type="ARBA" id="ARBA00022723"/>
    </source>
</evidence>
<name>A0A433QPU5_9FUNG</name>
<keyword evidence="1" id="KW-0479">Metal-binding</keyword>
<dbReference type="InterPro" id="IPR001841">
    <property type="entry name" value="Znf_RING"/>
</dbReference>